<dbReference type="EMBL" id="CAWYQH010000108">
    <property type="protein sequence ID" value="CAK8689454.1"/>
    <property type="molecule type" value="Genomic_DNA"/>
</dbReference>
<protein>
    <recommendedName>
        <fullName evidence="4">Peroxin-19</fullName>
    </recommendedName>
</protein>
<name>A0ABP0GCD6_CLALP</name>
<comment type="caution">
    <text evidence="2">The sequence shown here is derived from an EMBL/GenBank/DDBJ whole genome shotgun (WGS) entry which is preliminary data.</text>
</comment>
<evidence type="ECO:0000256" key="1">
    <source>
        <dbReference type="SAM" id="MobiDB-lite"/>
    </source>
</evidence>
<reference evidence="2 3" key="1">
    <citation type="submission" date="2024-02" db="EMBL/GenBank/DDBJ databases">
        <authorList>
            <person name="Daric V."/>
            <person name="Darras S."/>
        </authorList>
    </citation>
    <scope>NUCLEOTIDE SEQUENCE [LARGE SCALE GENOMIC DNA]</scope>
</reference>
<sequence>MSSLLEYLPFYSYFFGPEKVLEQQLQEVDFWSWLCSFFVTPTPPPVLPVEQDGYLSAILSLKETYDATLDEDNEKNELELRMDFLESLITRNAKAFQEDKSETDNKMVQWIDDHSADLRSTQNRLNDLIQQINDLLQPPPVKNQYDVINGKIDPGKNKSGDGVAANVPKPVDQI</sequence>
<evidence type="ECO:0008006" key="4">
    <source>
        <dbReference type="Google" id="ProtNLM"/>
    </source>
</evidence>
<dbReference type="Proteomes" id="UP001642483">
    <property type="component" value="Unassembled WGS sequence"/>
</dbReference>
<feature type="region of interest" description="Disordered" evidence="1">
    <location>
        <begin position="152"/>
        <end position="174"/>
    </location>
</feature>
<accession>A0ABP0GCD6</accession>
<organism evidence="2 3">
    <name type="scientific">Clavelina lepadiformis</name>
    <name type="common">Light-bulb sea squirt</name>
    <name type="synonym">Ascidia lepadiformis</name>
    <dbReference type="NCBI Taxonomy" id="159417"/>
    <lineage>
        <taxon>Eukaryota</taxon>
        <taxon>Metazoa</taxon>
        <taxon>Chordata</taxon>
        <taxon>Tunicata</taxon>
        <taxon>Ascidiacea</taxon>
        <taxon>Aplousobranchia</taxon>
        <taxon>Clavelinidae</taxon>
        <taxon>Clavelina</taxon>
    </lineage>
</organism>
<proteinExistence type="predicted"/>
<keyword evidence="3" id="KW-1185">Reference proteome</keyword>
<gene>
    <name evidence="2" type="ORF">CVLEPA_LOCUS21457</name>
</gene>
<evidence type="ECO:0000313" key="2">
    <source>
        <dbReference type="EMBL" id="CAK8689454.1"/>
    </source>
</evidence>
<evidence type="ECO:0000313" key="3">
    <source>
        <dbReference type="Proteomes" id="UP001642483"/>
    </source>
</evidence>